<evidence type="ECO:0000313" key="1">
    <source>
        <dbReference type="EMBL" id="KZT02983.1"/>
    </source>
</evidence>
<name>A0A165CKP9_9APHY</name>
<keyword evidence="2" id="KW-1185">Reference proteome</keyword>
<reference evidence="1 2" key="1">
    <citation type="journal article" date="2016" name="Mol. Biol. Evol.">
        <title>Comparative Genomics of Early-Diverging Mushroom-Forming Fungi Provides Insights into the Origins of Lignocellulose Decay Capabilities.</title>
        <authorList>
            <person name="Nagy L.G."/>
            <person name="Riley R."/>
            <person name="Tritt A."/>
            <person name="Adam C."/>
            <person name="Daum C."/>
            <person name="Floudas D."/>
            <person name="Sun H."/>
            <person name="Yadav J.S."/>
            <person name="Pangilinan J."/>
            <person name="Larsson K.H."/>
            <person name="Matsuura K."/>
            <person name="Barry K."/>
            <person name="Labutti K."/>
            <person name="Kuo R."/>
            <person name="Ohm R.A."/>
            <person name="Bhattacharya S.S."/>
            <person name="Shirouzu T."/>
            <person name="Yoshinaga Y."/>
            <person name="Martin F.M."/>
            <person name="Grigoriev I.V."/>
            <person name="Hibbett D.S."/>
        </authorList>
    </citation>
    <scope>NUCLEOTIDE SEQUENCE [LARGE SCALE GENOMIC DNA]</scope>
    <source>
        <strain evidence="1 2">93-53</strain>
    </source>
</reference>
<gene>
    <name evidence="1" type="ORF">LAESUDRAFT_729710</name>
</gene>
<proteinExistence type="predicted"/>
<organism evidence="1 2">
    <name type="scientific">Laetiporus sulphureus 93-53</name>
    <dbReference type="NCBI Taxonomy" id="1314785"/>
    <lineage>
        <taxon>Eukaryota</taxon>
        <taxon>Fungi</taxon>
        <taxon>Dikarya</taxon>
        <taxon>Basidiomycota</taxon>
        <taxon>Agaricomycotina</taxon>
        <taxon>Agaricomycetes</taxon>
        <taxon>Polyporales</taxon>
        <taxon>Laetiporus</taxon>
    </lineage>
</organism>
<protein>
    <submittedName>
        <fullName evidence="1">Uncharacterized protein</fullName>
    </submittedName>
</protein>
<dbReference type="EMBL" id="KV427648">
    <property type="protein sequence ID" value="KZT02983.1"/>
    <property type="molecule type" value="Genomic_DNA"/>
</dbReference>
<accession>A0A165CKP9</accession>
<sequence>MIYISSLPRGCRTDDYLVCDCEFELNATPLSRNFSAGVLTAQYNGRRSSRRHATCAKYICSLS</sequence>
<dbReference type="GeneID" id="63826723"/>
<dbReference type="InParanoid" id="A0A165CKP9"/>
<dbReference type="AlphaFoldDB" id="A0A165CKP9"/>
<dbReference type="RefSeq" id="XP_040760723.1">
    <property type="nucleotide sequence ID" value="XM_040909694.1"/>
</dbReference>
<evidence type="ECO:0000313" key="2">
    <source>
        <dbReference type="Proteomes" id="UP000076871"/>
    </source>
</evidence>
<dbReference type="Proteomes" id="UP000076871">
    <property type="component" value="Unassembled WGS sequence"/>
</dbReference>